<name>A0A916UEZ5_9ACTN</name>
<protein>
    <recommendedName>
        <fullName evidence="3">Antitoxin VbhA domain-containing protein</fullName>
    </recommendedName>
</protein>
<evidence type="ECO:0000313" key="1">
    <source>
        <dbReference type="EMBL" id="GGC69871.1"/>
    </source>
</evidence>
<dbReference type="InterPro" id="IPR033788">
    <property type="entry name" value="VbhA-like"/>
</dbReference>
<keyword evidence="2" id="KW-1185">Reference proteome</keyword>
<reference evidence="1" key="1">
    <citation type="journal article" date="2014" name="Int. J. Syst. Evol. Microbiol.">
        <title>Complete genome sequence of Corynebacterium casei LMG S-19264T (=DSM 44701T), isolated from a smear-ripened cheese.</title>
        <authorList>
            <consortium name="US DOE Joint Genome Institute (JGI-PGF)"/>
            <person name="Walter F."/>
            <person name="Albersmeier A."/>
            <person name="Kalinowski J."/>
            <person name="Ruckert C."/>
        </authorList>
    </citation>
    <scope>NUCLEOTIDE SEQUENCE</scope>
    <source>
        <strain evidence="1">CGMCC 1.15478</strain>
    </source>
</reference>
<evidence type="ECO:0008006" key="3">
    <source>
        <dbReference type="Google" id="ProtNLM"/>
    </source>
</evidence>
<proteinExistence type="predicted"/>
<reference evidence="1" key="2">
    <citation type="submission" date="2020-09" db="EMBL/GenBank/DDBJ databases">
        <authorList>
            <person name="Sun Q."/>
            <person name="Zhou Y."/>
        </authorList>
    </citation>
    <scope>NUCLEOTIDE SEQUENCE</scope>
    <source>
        <strain evidence="1">CGMCC 1.15478</strain>
    </source>
</reference>
<gene>
    <name evidence="1" type="ORF">GCM10011410_23380</name>
</gene>
<organism evidence="1 2">
    <name type="scientific">Hoyosella rhizosphaerae</name>
    <dbReference type="NCBI Taxonomy" id="1755582"/>
    <lineage>
        <taxon>Bacteria</taxon>
        <taxon>Bacillati</taxon>
        <taxon>Actinomycetota</taxon>
        <taxon>Actinomycetes</taxon>
        <taxon>Mycobacteriales</taxon>
        <taxon>Hoyosellaceae</taxon>
        <taxon>Hoyosella</taxon>
    </lineage>
</organism>
<evidence type="ECO:0000313" key="2">
    <source>
        <dbReference type="Proteomes" id="UP000641514"/>
    </source>
</evidence>
<dbReference type="Proteomes" id="UP000641514">
    <property type="component" value="Unassembled WGS sequence"/>
</dbReference>
<sequence>MTRAKKLTEDQIDRMIAGATVGHRMAGMEPSDYGIEIGRRQLRGELTVEEAVELAIAEAQREHREFR</sequence>
<dbReference type="RefSeq" id="WP_188674770.1">
    <property type="nucleotide sequence ID" value="NZ_BMJH01000002.1"/>
</dbReference>
<dbReference type="AlphaFoldDB" id="A0A916UEZ5"/>
<dbReference type="CDD" id="cd11586">
    <property type="entry name" value="VbhA_like"/>
    <property type="match status" value="1"/>
</dbReference>
<dbReference type="EMBL" id="BMJH01000002">
    <property type="protein sequence ID" value="GGC69871.1"/>
    <property type="molecule type" value="Genomic_DNA"/>
</dbReference>
<accession>A0A916UEZ5</accession>
<comment type="caution">
    <text evidence="1">The sequence shown here is derived from an EMBL/GenBank/DDBJ whole genome shotgun (WGS) entry which is preliminary data.</text>
</comment>